<keyword evidence="6" id="KW-0153">Cholesterol metabolism</keyword>
<evidence type="ECO:0000256" key="23">
    <source>
        <dbReference type="RuleBase" id="RU000461"/>
    </source>
</evidence>
<keyword evidence="17" id="KW-0753">Steroid metabolism</keyword>
<sequence>IIINVLSFPCFIFGEYVYLWKSSSITLNRQNGEPPLITGWIPYVGKTLEFCKNPYKFLNAQKEKYGDIFTVYVAGKYITFIMDPTLYPSVIKHRKQLDFRDFSDQVAPVTFGYPPIRNPKFPGIDEHIHRGYQLLQGDNLSPLTENMMKNLLFLFRQDYLSKEPQWRTEKMYSFCSKIMFEATFMTVFGKSGHTSRHADMASFREKFDKFDAMFPLLIAGIPIKFLGATKKIREDLINIFLPERMAHWKESSEFVKVRAELFEQYELLGSVDKAAHHFSILWASVGNTIPATFWAMYYLVRHPQALAAVRDEILCALQLTGEESGRGQDIILTREQLDSLLYLGSAINESLRLSSASMNIRIAQEDFFLELDKDWSVGVRKGDIIALYPQSMHMDPEIFEDPEIYKFDRFVEGGKEKTNFYKHGQKLKYYWMPFGSGATKCPGRYLAVNEIKQFLSLLLLFFEIEEVPGEAQVKLDNSRAGLGILLPDSDIHFCYRVRNC</sequence>
<keyword evidence="15 20" id="KW-0472">Membrane</keyword>
<dbReference type="GO" id="GO:0033783">
    <property type="term" value="F:25-hydroxycholesterol 7-alpha-hydroxylase activity"/>
    <property type="evidence" value="ECO:0007669"/>
    <property type="project" value="UniProtKB-EC"/>
</dbReference>
<evidence type="ECO:0000256" key="21">
    <source>
        <dbReference type="PIRSR" id="PIRSR000047-1"/>
    </source>
</evidence>
<dbReference type="EC" id="1.14.14.29" evidence="18"/>
<keyword evidence="16" id="KW-1207">Sterol metabolism</keyword>
<reference evidence="24" key="3">
    <citation type="submission" date="2025-09" db="UniProtKB">
        <authorList>
            <consortium name="Ensembl"/>
        </authorList>
    </citation>
    <scope>IDENTIFICATION</scope>
</reference>
<dbReference type="Ensembl" id="ENSLOCT00000005921.1">
    <property type="protein sequence ID" value="ENSLOCP00000005913.1"/>
    <property type="gene ID" value="ENSLOCG00000004895.1"/>
</dbReference>
<evidence type="ECO:0000256" key="2">
    <source>
        <dbReference type="ARBA" id="ARBA00004524"/>
    </source>
</evidence>
<feature type="binding site" evidence="22">
    <location>
        <position position="287"/>
    </location>
    <ligand>
        <name>substrate</name>
    </ligand>
</feature>
<evidence type="ECO:0000256" key="15">
    <source>
        <dbReference type="ARBA" id="ARBA00023136"/>
    </source>
</evidence>
<evidence type="ECO:0000256" key="9">
    <source>
        <dbReference type="ARBA" id="ARBA00022824"/>
    </source>
</evidence>
<keyword evidence="10" id="KW-0492">Microsome</keyword>
<dbReference type="InterPro" id="IPR002403">
    <property type="entry name" value="Cyt_P450_E_grp-IV"/>
</dbReference>
<dbReference type="STRING" id="7918.ENSLOCP00000005913"/>
<evidence type="ECO:0000256" key="1">
    <source>
        <dbReference type="ARBA" id="ARBA00001971"/>
    </source>
</evidence>
<accession>W5MC04</accession>
<feature type="binding site" description="axial binding residue" evidence="21">
    <location>
        <position position="441"/>
    </location>
    <ligand>
        <name>heme</name>
        <dbReference type="ChEBI" id="CHEBI:30413"/>
    </ligand>
    <ligandPart>
        <name>Fe</name>
        <dbReference type="ChEBI" id="CHEBI:18248"/>
    </ligandPart>
</feature>
<dbReference type="Gene3D" id="1.10.630.10">
    <property type="entry name" value="Cytochrome P450"/>
    <property type="match status" value="1"/>
</dbReference>
<dbReference type="GO" id="GO:0042632">
    <property type="term" value="P:cholesterol homeostasis"/>
    <property type="evidence" value="ECO:0000318"/>
    <property type="project" value="GO_Central"/>
</dbReference>
<dbReference type="EMBL" id="AHAT01004385">
    <property type="status" value="NOT_ANNOTATED_CDS"/>
    <property type="molecule type" value="Genomic_DNA"/>
</dbReference>
<evidence type="ECO:0000256" key="22">
    <source>
        <dbReference type="PIRSR" id="PIRSR000047-2"/>
    </source>
</evidence>
<comment type="cofactor">
    <cofactor evidence="1 20 21">
        <name>heme</name>
        <dbReference type="ChEBI" id="CHEBI:30413"/>
    </cofactor>
</comment>
<dbReference type="AlphaFoldDB" id="W5MC04"/>
<dbReference type="PRINTS" id="PR00465">
    <property type="entry name" value="EP450IV"/>
</dbReference>
<dbReference type="SUPFAM" id="SSF48264">
    <property type="entry name" value="Cytochrome P450"/>
    <property type="match status" value="1"/>
</dbReference>
<dbReference type="GO" id="GO:0020037">
    <property type="term" value="F:heme binding"/>
    <property type="evidence" value="ECO:0007669"/>
    <property type="project" value="InterPro"/>
</dbReference>
<dbReference type="GO" id="GO:0008203">
    <property type="term" value="P:cholesterol metabolic process"/>
    <property type="evidence" value="ECO:0007669"/>
    <property type="project" value="UniProtKB-KW"/>
</dbReference>
<comment type="similarity">
    <text evidence="5 20 23">Belongs to the cytochrome P450 family.</text>
</comment>
<dbReference type="InterPro" id="IPR050529">
    <property type="entry name" value="CYP450_sterol_14alpha_dmase"/>
</dbReference>
<proteinExistence type="inferred from homology"/>
<dbReference type="InterPro" id="IPR036396">
    <property type="entry name" value="Cyt_P450_sf"/>
</dbReference>
<dbReference type="Proteomes" id="UP000018468">
    <property type="component" value="Linkage group LG9"/>
</dbReference>
<dbReference type="FunCoup" id="W5MC04">
    <property type="interactions" value="14"/>
</dbReference>
<evidence type="ECO:0000313" key="24">
    <source>
        <dbReference type="Ensembl" id="ENSLOCP00000005913.1"/>
    </source>
</evidence>
<evidence type="ECO:0000256" key="18">
    <source>
        <dbReference type="ARBA" id="ARBA00066428"/>
    </source>
</evidence>
<comment type="subcellular location">
    <subcellularLocation>
        <location evidence="3 20">Endoplasmic reticulum membrane</location>
    </subcellularLocation>
    <subcellularLocation>
        <location evidence="2">Microsome membrane</location>
    </subcellularLocation>
</comment>
<keyword evidence="25" id="KW-1185">Reference proteome</keyword>
<evidence type="ECO:0000256" key="14">
    <source>
        <dbReference type="ARBA" id="ARBA00023098"/>
    </source>
</evidence>
<reference evidence="24" key="2">
    <citation type="submission" date="2025-08" db="UniProtKB">
        <authorList>
            <consortium name="Ensembl"/>
        </authorList>
    </citation>
    <scope>IDENTIFICATION</scope>
</reference>
<evidence type="ECO:0000256" key="12">
    <source>
        <dbReference type="ARBA" id="ARBA00023004"/>
    </source>
</evidence>
<keyword evidence="12 20" id="KW-0408">Iron</keyword>
<evidence type="ECO:0000256" key="4">
    <source>
        <dbReference type="ARBA" id="ARBA00004860"/>
    </source>
</evidence>
<evidence type="ECO:0000256" key="8">
    <source>
        <dbReference type="ARBA" id="ARBA00022723"/>
    </source>
</evidence>
<evidence type="ECO:0000256" key="11">
    <source>
        <dbReference type="ARBA" id="ARBA00023002"/>
    </source>
</evidence>
<dbReference type="PRINTS" id="PR00385">
    <property type="entry name" value="P450"/>
</dbReference>
<evidence type="ECO:0000256" key="5">
    <source>
        <dbReference type="ARBA" id="ARBA00010617"/>
    </source>
</evidence>
<dbReference type="Pfam" id="PF00067">
    <property type="entry name" value="p450"/>
    <property type="match status" value="1"/>
</dbReference>
<keyword evidence="11 23" id="KW-0560">Oxidoreductase</keyword>
<evidence type="ECO:0000256" key="10">
    <source>
        <dbReference type="ARBA" id="ARBA00022848"/>
    </source>
</evidence>
<evidence type="ECO:0000256" key="17">
    <source>
        <dbReference type="ARBA" id="ARBA00023221"/>
    </source>
</evidence>
<evidence type="ECO:0000256" key="3">
    <source>
        <dbReference type="ARBA" id="ARBA00004586"/>
    </source>
</evidence>
<dbReference type="Bgee" id="ENSLOCG00000004895">
    <property type="expression patterns" value="Expressed in brain and 12 other cell types or tissues"/>
</dbReference>
<dbReference type="InterPro" id="IPR001128">
    <property type="entry name" value="Cyt_P450"/>
</dbReference>
<evidence type="ECO:0000256" key="19">
    <source>
        <dbReference type="ARBA" id="ARBA00077814"/>
    </source>
</evidence>
<reference evidence="25" key="1">
    <citation type="submission" date="2011-12" db="EMBL/GenBank/DDBJ databases">
        <title>The Draft Genome of Lepisosteus oculatus.</title>
        <authorList>
            <consortium name="The Broad Institute Genome Assembly &amp; Analysis Group"/>
            <consortium name="Computational R&amp;D Group"/>
            <consortium name="and Sequencing Platform"/>
            <person name="Di Palma F."/>
            <person name="Alfoldi J."/>
            <person name="Johnson J."/>
            <person name="Berlin A."/>
            <person name="Gnerre S."/>
            <person name="Jaffe D."/>
            <person name="MacCallum I."/>
            <person name="Young S."/>
            <person name="Walker B.J."/>
            <person name="Lander E.S."/>
            <person name="Lindblad-Toh K."/>
        </authorList>
    </citation>
    <scope>NUCLEOTIDE SEQUENCE [LARGE SCALE GENOMIC DNA]</scope>
</reference>
<keyword evidence="7 20" id="KW-0349">Heme</keyword>
<dbReference type="EMBL" id="AHAT01004383">
    <property type="status" value="NOT_ANNOTATED_CDS"/>
    <property type="molecule type" value="Genomic_DNA"/>
</dbReference>
<evidence type="ECO:0000256" key="20">
    <source>
        <dbReference type="PIRNR" id="PIRNR000047"/>
    </source>
</evidence>
<organism evidence="24 25">
    <name type="scientific">Lepisosteus oculatus</name>
    <name type="common">Spotted gar</name>
    <dbReference type="NCBI Taxonomy" id="7918"/>
    <lineage>
        <taxon>Eukaryota</taxon>
        <taxon>Metazoa</taxon>
        <taxon>Chordata</taxon>
        <taxon>Craniata</taxon>
        <taxon>Vertebrata</taxon>
        <taxon>Euteleostomi</taxon>
        <taxon>Actinopterygii</taxon>
        <taxon>Neopterygii</taxon>
        <taxon>Holostei</taxon>
        <taxon>Semionotiformes</taxon>
        <taxon>Lepisosteidae</taxon>
        <taxon>Lepisosteus</taxon>
    </lineage>
</organism>
<evidence type="ECO:0000256" key="6">
    <source>
        <dbReference type="ARBA" id="ARBA00022548"/>
    </source>
</evidence>
<evidence type="ECO:0000256" key="16">
    <source>
        <dbReference type="ARBA" id="ARBA00023166"/>
    </source>
</evidence>
<dbReference type="OMA" id="WSEVVQM"/>
<evidence type="ECO:0000256" key="7">
    <source>
        <dbReference type="ARBA" id="ARBA00022617"/>
    </source>
</evidence>
<keyword evidence="13 23" id="KW-0503">Monooxygenase</keyword>
<evidence type="ECO:0000256" key="13">
    <source>
        <dbReference type="ARBA" id="ARBA00023033"/>
    </source>
</evidence>
<dbReference type="EMBL" id="AHAT01004386">
    <property type="status" value="NOT_ANNOTATED_CDS"/>
    <property type="molecule type" value="Genomic_DNA"/>
</dbReference>
<comment type="pathway">
    <text evidence="4">Lipid metabolism; bile acid biosynthesis.</text>
</comment>
<dbReference type="GO" id="GO:0006699">
    <property type="term" value="P:bile acid biosynthetic process"/>
    <property type="evidence" value="ECO:0000318"/>
    <property type="project" value="GO_Central"/>
</dbReference>
<dbReference type="PIRSF" id="PIRSF000047">
    <property type="entry name" value="Cytochrome_CYPVIIA1"/>
    <property type="match status" value="1"/>
</dbReference>
<keyword evidence="14" id="KW-0443">Lipid metabolism</keyword>
<evidence type="ECO:0000313" key="25">
    <source>
        <dbReference type="Proteomes" id="UP000018468"/>
    </source>
</evidence>
<dbReference type="HOGENOM" id="CLU_018012_1_3_1"/>
<dbReference type="GeneTree" id="ENSGT00940000153141"/>
<dbReference type="PROSITE" id="PS00086">
    <property type="entry name" value="CYTOCHROME_P450"/>
    <property type="match status" value="1"/>
</dbReference>
<protein>
    <recommendedName>
        <fullName evidence="18">25/26-hydroxycholesterol 7alpha-hydroxylase</fullName>
        <ecNumber evidence="18">1.14.14.29</ecNumber>
    </recommendedName>
    <alternativeName>
        <fullName evidence="19">Oxysterol 7-alpha-hydroxylase</fullName>
    </alternativeName>
</protein>
<dbReference type="eggNOG" id="KOG0684">
    <property type="taxonomic scope" value="Eukaryota"/>
</dbReference>
<dbReference type="EMBL" id="AHAT01004384">
    <property type="status" value="NOT_ANNOTATED_CDS"/>
    <property type="molecule type" value="Genomic_DNA"/>
</dbReference>
<keyword evidence="8 20" id="KW-0479">Metal-binding</keyword>
<dbReference type="InterPro" id="IPR024204">
    <property type="entry name" value="Cyt_P450_CYP7A1-type"/>
</dbReference>
<dbReference type="PANTHER" id="PTHR24304">
    <property type="entry name" value="CYTOCHROME P450 FAMILY 7"/>
    <property type="match status" value="1"/>
</dbReference>
<dbReference type="PANTHER" id="PTHR24304:SF0">
    <property type="entry name" value="CYTOCHROME P450 7B1"/>
    <property type="match status" value="1"/>
</dbReference>
<dbReference type="InterPro" id="IPR017972">
    <property type="entry name" value="Cyt_P450_CS"/>
</dbReference>
<dbReference type="CDD" id="cd20632">
    <property type="entry name" value="CYP7B1"/>
    <property type="match status" value="1"/>
</dbReference>
<dbReference type="GO" id="GO:0005789">
    <property type="term" value="C:endoplasmic reticulum membrane"/>
    <property type="evidence" value="ECO:0007669"/>
    <property type="project" value="UniProtKB-SubCell"/>
</dbReference>
<dbReference type="GO" id="GO:0005506">
    <property type="term" value="F:iron ion binding"/>
    <property type="evidence" value="ECO:0007669"/>
    <property type="project" value="InterPro"/>
</dbReference>
<dbReference type="FunFam" id="1.10.630.10:FF:000065">
    <property type="entry name" value="Cytochrome P450 family 7 subfamily B member 1"/>
    <property type="match status" value="1"/>
</dbReference>
<dbReference type="InParanoid" id="W5MC04"/>
<name>W5MC04_LEPOC</name>
<dbReference type="GO" id="GO:0008395">
    <property type="term" value="F:steroid hydroxylase activity"/>
    <property type="evidence" value="ECO:0000318"/>
    <property type="project" value="GO_Central"/>
</dbReference>
<keyword evidence="9 20" id="KW-0256">Endoplasmic reticulum</keyword>